<accession>A0A445HCG1</accession>
<gene>
    <name evidence="1" type="ORF">D0Y65_035992</name>
</gene>
<keyword evidence="2" id="KW-1185">Reference proteome</keyword>
<dbReference type="EMBL" id="QZWG01000013">
    <property type="protein sequence ID" value="RZB71310.1"/>
    <property type="molecule type" value="Genomic_DNA"/>
</dbReference>
<reference evidence="1 2" key="1">
    <citation type="submission" date="2018-09" db="EMBL/GenBank/DDBJ databases">
        <title>A high-quality reference genome of wild soybean provides a powerful tool to mine soybean genomes.</title>
        <authorList>
            <person name="Xie M."/>
            <person name="Chung C.Y.L."/>
            <person name="Li M.-W."/>
            <person name="Wong F.-L."/>
            <person name="Chan T.-F."/>
            <person name="Lam H.-M."/>
        </authorList>
    </citation>
    <scope>NUCLEOTIDE SEQUENCE [LARGE SCALE GENOMIC DNA]</scope>
    <source>
        <strain evidence="2">cv. W05</strain>
        <tissue evidence="1">Hypocotyl of etiolated seedlings</tissue>
    </source>
</reference>
<dbReference type="Proteomes" id="UP000289340">
    <property type="component" value="Chromosome 13"/>
</dbReference>
<name>A0A445HCG1_GLYSO</name>
<proteinExistence type="predicted"/>
<protein>
    <submittedName>
        <fullName evidence="1">Uncharacterized protein</fullName>
    </submittedName>
</protein>
<evidence type="ECO:0000313" key="1">
    <source>
        <dbReference type="EMBL" id="RZB71310.1"/>
    </source>
</evidence>
<comment type="caution">
    <text evidence="1">The sequence shown here is derived from an EMBL/GenBank/DDBJ whole genome shotgun (WGS) entry which is preliminary data.</text>
</comment>
<evidence type="ECO:0000313" key="2">
    <source>
        <dbReference type="Proteomes" id="UP000289340"/>
    </source>
</evidence>
<sequence>MARFSERLKLEDRDKNRNSVEVSLVTVKNRRSFVKKRALDSEKSKIETPSSAILREDRVKNCNSERWKLRRSVACCNLEPLKFHVVSKVTP</sequence>
<organism evidence="1 2">
    <name type="scientific">Glycine soja</name>
    <name type="common">Wild soybean</name>
    <dbReference type="NCBI Taxonomy" id="3848"/>
    <lineage>
        <taxon>Eukaryota</taxon>
        <taxon>Viridiplantae</taxon>
        <taxon>Streptophyta</taxon>
        <taxon>Embryophyta</taxon>
        <taxon>Tracheophyta</taxon>
        <taxon>Spermatophyta</taxon>
        <taxon>Magnoliopsida</taxon>
        <taxon>eudicotyledons</taxon>
        <taxon>Gunneridae</taxon>
        <taxon>Pentapetalae</taxon>
        <taxon>rosids</taxon>
        <taxon>fabids</taxon>
        <taxon>Fabales</taxon>
        <taxon>Fabaceae</taxon>
        <taxon>Papilionoideae</taxon>
        <taxon>50 kb inversion clade</taxon>
        <taxon>NPAAA clade</taxon>
        <taxon>indigoferoid/millettioid clade</taxon>
        <taxon>Phaseoleae</taxon>
        <taxon>Glycine</taxon>
        <taxon>Glycine subgen. Soja</taxon>
    </lineage>
</organism>
<dbReference type="AlphaFoldDB" id="A0A445HCG1"/>